<dbReference type="PANTHER" id="PTHR43431">
    <property type="entry name" value="OXIDOREDUCTASE, SHORT CHAIN DEHYDROGENASE/REDUCTASE FAMILY (AFU_ORTHOLOGUE AFUA_5G14000)"/>
    <property type="match status" value="1"/>
</dbReference>
<dbReference type="InterPro" id="IPR036291">
    <property type="entry name" value="NAD(P)-bd_dom_sf"/>
</dbReference>
<protein>
    <submittedName>
        <fullName evidence="1">SDR family NAD(P)-dependent oxidoreductase</fullName>
    </submittedName>
</protein>
<dbReference type="RefSeq" id="WP_271634605.1">
    <property type="nucleotide sequence ID" value="NZ_CP094970.1"/>
</dbReference>
<name>A0AA46TII9_9ACTN</name>
<dbReference type="InterPro" id="IPR002347">
    <property type="entry name" value="SDR_fam"/>
</dbReference>
<dbReference type="KEGG" id="sgrg:L0C25_01495"/>
<evidence type="ECO:0000313" key="1">
    <source>
        <dbReference type="EMBL" id="UYM05780.1"/>
    </source>
</evidence>
<proteinExistence type="predicted"/>
<accession>A0AA46TII9</accession>
<dbReference type="Pfam" id="PF00106">
    <property type="entry name" value="adh_short"/>
    <property type="match status" value="1"/>
</dbReference>
<gene>
    <name evidence="1" type="ORF">L0C25_01495</name>
</gene>
<reference evidence="1" key="1">
    <citation type="submission" date="2022-01" db="EMBL/GenBank/DDBJ databases">
        <title>Nocardioidaceae gen. sp. A5X3R13.</title>
        <authorList>
            <person name="Lopez Marin M.A."/>
            <person name="Uhlik O."/>
        </authorList>
    </citation>
    <scope>NUCLEOTIDE SEQUENCE</scope>
    <source>
        <strain evidence="1">A5X3R13</strain>
    </source>
</reference>
<dbReference type="Proteomes" id="UP001164390">
    <property type="component" value="Chromosome"/>
</dbReference>
<dbReference type="Gene3D" id="3.40.50.720">
    <property type="entry name" value="NAD(P)-binding Rossmann-like Domain"/>
    <property type="match status" value="1"/>
</dbReference>
<organism evidence="1 2">
    <name type="scientific">Solicola gregarius</name>
    <dbReference type="NCBI Taxonomy" id="2908642"/>
    <lineage>
        <taxon>Bacteria</taxon>
        <taxon>Bacillati</taxon>
        <taxon>Actinomycetota</taxon>
        <taxon>Actinomycetes</taxon>
        <taxon>Propionibacteriales</taxon>
        <taxon>Nocardioidaceae</taxon>
        <taxon>Solicola</taxon>
    </lineage>
</organism>
<dbReference type="SUPFAM" id="SSF51735">
    <property type="entry name" value="NAD(P)-binding Rossmann-fold domains"/>
    <property type="match status" value="1"/>
</dbReference>
<dbReference type="AlphaFoldDB" id="A0AA46TII9"/>
<dbReference type="EMBL" id="CP094970">
    <property type="protein sequence ID" value="UYM05780.1"/>
    <property type="molecule type" value="Genomic_DNA"/>
</dbReference>
<dbReference type="PANTHER" id="PTHR43431:SF7">
    <property type="entry name" value="OXIDOREDUCTASE, SHORT CHAIN DEHYDROGENASE_REDUCTASE FAMILY (AFU_ORTHOLOGUE AFUA_5G14000)"/>
    <property type="match status" value="1"/>
</dbReference>
<evidence type="ECO:0000313" key="2">
    <source>
        <dbReference type="Proteomes" id="UP001164390"/>
    </source>
</evidence>
<sequence length="229" mass="23674">MTPRNAHARPNAVVIGAGPGIGFSTARRFAIEGYDVGLVSRTEPRLRELAARLSGDVRVDGEVAYVAADAGEGTALRNAILELEERLGPTDVLVFCPLPDVDLIKPVLDTTADDLVSALTLGVGGATTAVSTVVEGMLERRHGSLLFTTGSGATQPSSDRAASAVATTAAAAYFRLLRDALRPSGVNVAHLTIRGAVGPGLRHEPDAVADMLWDANRDPGDGFPGLGLG</sequence>
<keyword evidence="2" id="KW-1185">Reference proteome</keyword>